<comment type="similarity">
    <text evidence="1">Belongs to the EutP/PduV family.</text>
</comment>
<name>A0ABV4BSD0_9CLOT</name>
<dbReference type="RefSeq" id="WP_369705274.1">
    <property type="nucleotide sequence ID" value="NZ_JBGEWD010000017.1"/>
</dbReference>
<dbReference type="Gene3D" id="3.40.50.300">
    <property type="entry name" value="P-loop containing nucleotide triphosphate hydrolases"/>
    <property type="match status" value="1"/>
</dbReference>
<evidence type="ECO:0000256" key="1">
    <source>
        <dbReference type="PIRNR" id="PIRNR036409"/>
    </source>
</evidence>
<dbReference type="EMBL" id="JBGEWD010000017">
    <property type="protein sequence ID" value="MEY8001383.1"/>
    <property type="molecule type" value="Genomic_DNA"/>
</dbReference>
<reference evidence="2 3" key="1">
    <citation type="submission" date="2024-08" db="EMBL/GenBank/DDBJ databases">
        <title>Clostridium lapicellarii sp. nov., and Clostridium renhuaiense sp. nov., two species isolated from the mud in a fermentation cellar used for producing sauce-flavour Chinese liquors.</title>
        <authorList>
            <person name="Yang F."/>
            <person name="Wang H."/>
            <person name="Chen L.Q."/>
            <person name="Zhou N."/>
            <person name="Lu J.J."/>
            <person name="Pu X.X."/>
            <person name="Wan B."/>
            <person name="Wang L."/>
            <person name="Liu S.J."/>
        </authorList>
    </citation>
    <scope>NUCLEOTIDE SEQUENCE [LARGE SCALE GENOMIC DNA]</scope>
    <source>
        <strain evidence="2 3">MT-5</strain>
    </source>
</reference>
<evidence type="ECO:0000313" key="3">
    <source>
        <dbReference type="Proteomes" id="UP001564657"/>
    </source>
</evidence>
<gene>
    <name evidence="2" type="ORF">AB8U03_14475</name>
</gene>
<sequence>MKTLLLIGKAGSGKTTFCQAMAGQKISYKKTQAPEFLNGAFVDTPGEYIENRLYSAISVLSADCDVIAVFQECTNLDIIFPPSFAGMFAKPVIGIITKTDLCEKSSDIEIVEEILNMAGAEPVFKVSSLDKTGFEEIKKYIED</sequence>
<protein>
    <submittedName>
        <fullName evidence="2">EutP/PduV family microcompartment system protein</fullName>
    </submittedName>
</protein>
<accession>A0ABV4BSD0</accession>
<dbReference type="SUPFAM" id="SSF52540">
    <property type="entry name" value="P-loop containing nucleoside triphosphate hydrolases"/>
    <property type="match status" value="1"/>
</dbReference>
<dbReference type="InterPro" id="IPR027417">
    <property type="entry name" value="P-loop_NTPase"/>
</dbReference>
<dbReference type="Proteomes" id="UP001564657">
    <property type="component" value="Unassembled WGS sequence"/>
</dbReference>
<keyword evidence="1" id="KW-0547">Nucleotide-binding</keyword>
<keyword evidence="3" id="KW-1185">Reference proteome</keyword>
<comment type="caution">
    <text evidence="2">The sequence shown here is derived from an EMBL/GenBank/DDBJ whole genome shotgun (WGS) entry which is preliminary data.</text>
</comment>
<dbReference type="CDD" id="cd00882">
    <property type="entry name" value="Ras_like_GTPase"/>
    <property type="match status" value="1"/>
</dbReference>
<dbReference type="NCBIfam" id="TIGR02528">
    <property type="entry name" value="EutP"/>
    <property type="match status" value="1"/>
</dbReference>
<proteinExistence type="inferred from homology"/>
<dbReference type="PANTHER" id="PTHR40453:SF1">
    <property type="entry name" value="PROTEIN YOEF"/>
    <property type="match status" value="1"/>
</dbReference>
<evidence type="ECO:0000313" key="2">
    <source>
        <dbReference type="EMBL" id="MEY8001383.1"/>
    </source>
</evidence>
<dbReference type="Pfam" id="PF10662">
    <property type="entry name" value="PduV-EutP"/>
    <property type="match status" value="1"/>
</dbReference>
<dbReference type="PIRSF" id="PIRSF036409">
    <property type="entry name" value="EutP_PduV"/>
    <property type="match status" value="1"/>
</dbReference>
<dbReference type="PANTHER" id="PTHR40453">
    <property type="entry name" value="PROTEIN YOEF"/>
    <property type="match status" value="1"/>
</dbReference>
<organism evidence="2 3">
    <name type="scientific">Clostridium moutaii</name>
    <dbReference type="NCBI Taxonomy" id="3240932"/>
    <lineage>
        <taxon>Bacteria</taxon>
        <taxon>Bacillati</taxon>
        <taxon>Bacillota</taxon>
        <taxon>Clostridia</taxon>
        <taxon>Eubacteriales</taxon>
        <taxon>Clostridiaceae</taxon>
        <taxon>Clostridium</taxon>
    </lineage>
</organism>
<dbReference type="InterPro" id="IPR012381">
    <property type="entry name" value="EutP_PduV"/>
</dbReference>